<evidence type="ECO:0000313" key="3">
    <source>
        <dbReference type="Proteomes" id="UP000005801"/>
    </source>
</evidence>
<dbReference type="AlphaFoldDB" id="A6GIS0"/>
<feature type="compositionally biased region" description="Low complexity" evidence="1">
    <location>
        <begin position="98"/>
        <end position="117"/>
    </location>
</feature>
<gene>
    <name evidence="2" type="ORF">PPSIR1_14700</name>
</gene>
<reference evidence="2 3" key="1">
    <citation type="submission" date="2007-06" db="EMBL/GenBank/DDBJ databases">
        <authorList>
            <person name="Shimkets L."/>
            <person name="Ferriera S."/>
            <person name="Johnson J."/>
            <person name="Kravitz S."/>
            <person name="Beeson K."/>
            <person name="Sutton G."/>
            <person name="Rogers Y.-H."/>
            <person name="Friedman R."/>
            <person name="Frazier M."/>
            <person name="Venter J.C."/>
        </authorList>
    </citation>
    <scope>NUCLEOTIDE SEQUENCE [LARGE SCALE GENOMIC DNA]</scope>
    <source>
        <strain evidence="2 3">SIR-1</strain>
    </source>
</reference>
<feature type="compositionally biased region" description="Basic and acidic residues" evidence="1">
    <location>
        <begin position="84"/>
        <end position="97"/>
    </location>
</feature>
<proteinExistence type="predicted"/>
<evidence type="ECO:0000256" key="1">
    <source>
        <dbReference type="SAM" id="MobiDB-lite"/>
    </source>
</evidence>
<protein>
    <submittedName>
        <fullName evidence="2">Uncharacterized protein</fullName>
    </submittedName>
</protein>
<sequence>AQPAPRQLPTPGQTSEAAQGPAVVHRVADPHPGLQPQPARRSAPSIRATHPRLAALEQNGAPPLQDPAPSLRVLPRLPEPSTPQERDSAPSRSRRDAPTPTAATSSPRASTPASPLDPLDPDLERSLTTVLRNAARRHGIEV</sequence>
<feature type="region of interest" description="Disordered" evidence="1">
    <location>
        <begin position="1"/>
        <end position="125"/>
    </location>
</feature>
<evidence type="ECO:0000313" key="2">
    <source>
        <dbReference type="EMBL" id="EDM74215.1"/>
    </source>
</evidence>
<dbReference type="Proteomes" id="UP000005801">
    <property type="component" value="Unassembled WGS sequence"/>
</dbReference>
<dbReference type="EMBL" id="ABCS01000142">
    <property type="protein sequence ID" value="EDM74215.1"/>
    <property type="molecule type" value="Genomic_DNA"/>
</dbReference>
<name>A6GIS0_9BACT</name>
<feature type="non-terminal residue" evidence="2">
    <location>
        <position position="1"/>
    </location>
</feature>
<accession>A6GIS0</accession>
<organism evidence="2 3">
    <name type="scientific">Plesiocystis pacifica SIR-1</name>
    <dbReference type="NCBI Taxonomy" id="391625"/>
    <lineage>
        <taxon>Bacteria</taxon>
        <taxon>Pseudomonadati</taxon>
        <taxon>Myxococcota</taxon>
        <taxon>Polyangia</taxon>
        <taxon>Nannocystales</taxon>
        <taxon>Nannocystaceae</taxon>
        <taxon>Plesiocystis</taxon>
    </lineage>
</organism>
<keyword evidence="3" id="KW-1185">Reference proteome</keyword>
<comment type="caution">
    <text evidence="2">The sequence shown here is derived from an EMBL/GenBank/DDBJ whole genome shotgun (WGS) entry which is preliminary data.</text>
</comment>